<evidence type="ECO:0000256" key="1">
    <source>
        <dbReference type="SAM" id="Coils"/>
    </source>
</evidence>
<organism evidence="2">
    <name type="scientific">marine metagenome</name>
    <dbReference type="NCBI Taxonomy" id="408172"/>
    <lineage>
        <taxon>unclassified sequences</taxon>
        <taxon>metagenomes</taxon>
        <taxon>ecological metagenomes</taxon>
    </lineage>
</organism>
<keyword evidence="1" id="KW-0175">Coiled coil</keyword>
<dbReference type="AlphaFoldDB" id="A0A381SCB7"/>
<sequence length="470" mass="51485">MNFVTGKQIPRRTFVKGVGASMALPFLDAMIPAGSVWSKALPESDPTRVIAIEMVHGAAGCNEWGATQNLWSPAQVGRDFDLAPSALSPLESFRDYLTIISNTDVKMAEAFEPPEIGGDHFRSSAVYLTQSHPKQTRGSDLYAGTSFDQLCAQRFGQETSIPSMQLCIEPVDQSGGCAYGYACAYTDSISWESPSEPLPMIRDPRVAFEMLFGAGGTAEERAARRKTNKSILDWITEEIAFLRKDLGPTDHARLDRYLDNVRELERRIQAIEARNMSGESRELPESPAGVPDSFEEHIKLMFDLQTLAFASDVTRVFSFKTGRDASGRVYPESGTDRPFHGASHHGGREEAILEFFKINKYHTSLLPYLLNNLASVEEADGNLLDNTMIIYGSPMADGNLHNHRRCPLIVLGGAGGHNPGNLHLKAPDGTPMANVMLSLLHDLGLDDLENFGDSSGEFSLSMPVPLSTNS</sequence>
<gene>
    <name evidence="2" type="ORF">METZ01_LOCUS51647</name>
</gene>
<accession>A0A381SCB7</accession>
<name>A0A381SCB7_9ZZZZ</name>
<protein>
    <recommendedName>
        <fullName evidence="3">DUF1552 domain-containing protein</fullName>
    </recommendedName>
</protein>
<feature type="coiled-coil region" evidence="1">
    <location>
        <begin position="254"/>
        <end position="281"/>
    </location>
</feature>
<dbReference type="InterPro" id="IPR011447">
    <property type="entry name" value="DUF1552"/>
</dbReference>
<evidence type="ECO:0008006" key="3">
    <source>
        <dbReference type="Google" id="ProtNLM"/>
    </source>
</evidence>
<reference evidence="2" key="1">
    <citation type="submission" date="2018-05" db="EMBL/GenBank/DDBJ databases">
        <authorList>
            <person name="Lanie J.A."/>
            <person name="Ng W.-L."/>
            <person name="Kazmierczak K.M."/>
            <person name="Andrzejewski T.M."/>
            <person name="Davidsen T.M."/>
            <person name="Wayne K.J."/>
            <person name="Tettelin H."/>
            <person name="Glass J.I."/>
            <person name="Rusch D."/>
            <person name="Podicherti R."/>
            <person name="Tsui H.-C.T."/>
            <person name="Winkler M.E."/>
        </authorList>
    </citation>
    <scope>NUCLEOTIDE SEQUENCE</scope>
</reference>
<evidence type="ECO:0000313" key="2">
    <source>
        <dbReference type="EMBL" id="SUZ98793.1"/>
    </source>
</evidence>
<proteinExistence type="predicted"/>
<dbReference type="Pfam" id="PF07586">
    <property type="entry name" value="HXXSHH"/>
    <property type="match status" value="1"/>
</dbReference>
<dbReference type="EMBL" id="UINC01002639">
    <property type="protein sequence ID" value="SUZ98793.1"/>
    <property type="molecule type" value="Genomic_DNA"/>
</dbReference>